<dbReference type="InterPro" id="IPR035892">
    <property type="entry name" value="C2_domain_sf"/>
</dbReference>
<proteinExistence type="predicted"/>
<dbReference type="EMBL" id="SJOL01003187">
    <property type="protein sequence ID" value="TGZ72905.1"/>
    <property type="molecule type" value="Genomic_DNA"/>
</dbReference>
<gene>
    <name evidence="4" type="ORF">CRM22_001801</name>
</gene>
<protein>
    <recommendedName>
        <fullName evidence="3">C2 domain-containing protein</fullName>
    </recommendedName>
</protein>
<evidence type="ECO:0000313" key="5">
    <source>
        <dbReference type="Proteomes" id="UP000308267"/>
    </source>
</evidence>
<dbReference type="Gene3D" id="2.60.40.150">
    <property type="entry name" value="C2 domain"/>
    <property type="match status" value="1"/>
</dbReference>
<dbReference type="OrthoDB" id="6235726at2759"/>
<name>A0A4S2M914_OPIFE</name>
<dbReference type="PROSITE" id="PS50004">
    <property type="entry name" value="C2"/>
    <property type="match status" value="1"/>
</dbReference>
<feature type="domain" description="C2" evidence="3">
    <location>
        <begin position="1"/>
        <end position="114"/>
    </location>
</feature>
<feature type="coiled-coil region" evidence="1">
    <location>
        <begin position="519"/>
        <end position="567"/>
    </location>
</feature>
<sequence>MLGGMDIPKSVTIVVKCAENLEYSMPGSKKSAKTRRWHVVVAGGKKKMVSDVVDAQDGCPTWDTEFNIDLVSPTDPVVMLVLDGERRHIGQVVIPLAQVPRTGPPNFDPSRLRYSELEPTKKNSCPRGRLVYWIWATSYWPPGTKLDSKSKSHKGSISHLGRPKSRSSKAASMVSGAYSESNLSAQTSYMGGYPMTGGGAPSSVAWTNRPGATLGTGGTASYNPLASYDEEGSMRGSQQYGSDVDDPGRPPLYRSALQLKSNQAGYAESTASGYSAKRGLMRKMKGKISKSTLSITQAVAKKAGGDKLYPDPHGSVLSVASSREHIQFPDSTSGQNQRPPSGSMTSLPRENYAPDGAVRSGPTDMNETEEDVVQTPKIELREARKSMYASEPSEDVVQTPKMRRSTYVSMSSDVRKSVDQSENVKARKSIFEPQKARKSMYGETSKVRRSMLTIEPPKDEIRKASPRRSRKTDAGRAGSFGSTNRTPETPPSNNWFLHAEERPNKPLEDMSHRELLNYAMQQQRSAQVTRAELARVQNERDEISKKAEQSEKELDTVRASLADLRFRLLTAGLTDFLELPSAAEGRSTSLKFDNPFPGRDTRTAFSVGGFHAEPATTDVHQTFLDKLKKFGLGSQNDEPSVPSVPAVAPTTNWW</sequence>
<organism evidence="4 5">
    <name type="scientific">Opisthorchis felineus</name>
    <dbReference type="NCBI Taxonomy" id="147828"/>
    <lineage>
        <taxon>Eukaryota</taxon>
        <taxon>Metazoa</taxon>
        <taxon>Spiralia</taxon>
        <taxon>Lophotrochozoa</taxon>
        <taxon>Platyhelminthes</taxon>
        <taxon>Trematoda</taxon>
        <taxon>Digenea</taxon>
        <taxon>Opisthorchiida</taxon>
        <taxon>Opisthorchiata</taxon>
        <taxon>Opisthorchiidae</taxon>
        <taxon>Opisthorchis</taxon>
    </lineage>
</organism>
<dbReference type="CDD" id="cd00030">
    <property type="entry name" value="C2"/>
    <property type="match status" value="1"/>
</dbReference>
<keyword evidence="5" id="KW-1185">Reference proteome</keyword>
<comment type="caution">
    <text evidence="4">The sequence shown here is derived from an EMBL/GenBank/DDBJ whole genome shotgun (WGS) entry which is preliminary data.</text>
</comment>
<feature type="compositionally biased region" description="Low complexity" evidence="2">
    <location>
        <begin position="639"/>
        <end position="654"/>
    </location>
</feature>
<evidence type="ECO:0000313" key="4">
    <source>
        <dbReference type="EMBL" id="TGZ72905.1"/>
    </source>
</evidence>
<feature type="region of interest" description="Disordered" evidence="2">
    <location>
        <begin position="327"/>
        <end position="497"/>
    </location>
</feature>
<dbReference type="Proteomes" id="UP000308267">
    <property type="component" value="Unassembled WGS sequence"/>
</dbReference>
<feature type="compositionally biased region" description="Basic and acidic residues" evidence="2">
    <location>
        <begin position="413"/>
        <end position="425"/>
    </location>
</feature>
<feature type="region of interest" description="Disordered" evidence="2">
    <location>
        <begin position="634"/>
        <end position="654"/>
    </location>
</feature>
<feature type="region of interest" description="Disordered" evidence="2">
    <location>
        <begin position="216"/>
        <end position="251"/>
    </location>
</feature>
<feature type="compositionally biased region" description="Polar residues" evidence="2">
    <location>
        <begin position="329"/>
        <end position="348"/>
    </location>
</feature>
<feature type="compositionally biased region" description="Polar residues" evidence="2">
    <location>
        <begin position="480"/>
        <end position="495"/>
    </location>
</feature>
<evidence type="ECO:0000256" key="1">
    <source>
        <dbReference type="SAM" id="Coils"/>
    </source>
</evidence>
<dbReference type="InterPro" id="IPR000008">
    <property type="entry name" value="C2_dom"/>
</dbReference>
<dbReference type="SUPFAM" id="SSF49562">
    <property type="entry name" value="C2 domain (Calcium/lipid-binding domain, CaLB)"/>
    <property type="match status" value="1"/>
</dbReference>
<evidence type="ECO:0000256" key="2">
    <source>
        <dbReference type="SAM" id="MobiDB-lite"/>
    </source>
</evidence>
<keyword evidence="1" id="KW-0175">Coiled coil</keyword>
<accession>A0A4S2M914</accession>
<feature type="compositionally biased region" description="Basic residues" evidence="2">
    <location>
        <begin position="151"/>
        <end position="167"/>
    </location>
</feature>
<evidence type="ECO:0000259" key="3">
    <source>
        <dbReference type="PROSITE" id="PS50004"/>
    </source>
</evidence>
<dbReference type="AlphaFoldDB" id="A0A4S2M914"/>
<dbReference type="STRING" id="147828.A0A4S2M914"/>
<dbReference type="SMART" id="SM00239">
    <property type="entry name" value="C2"/>
    <property type="match status" value="1"/>
</dbReference>
<reference evidence="4 5" key="1">
    <citation type="journal article" date="2019" name="BMC Genomics">
        <title>New insights from Opisthorchis felineus genome: update on genomics of the epidemiologically important liver flukes.</title>
        <authorList>
            <person name="Ershov N.I."/>
            <person name="Mordvinov V.A."/>
            <person name="Prokhortchouk E.B."/>
            <person name="Pakharukova M.Y."/>
            <person name="Gunbin K.V."/>
            <person name="Ustyantsev K."/>
            <person name="Genaev M.A."/>
            <person name="Blinov A.G."/>
            <person name="Mazur A."/>
            <person name="Boulygina E."/>
            <person name="Tsygankova S."/>
            <person name="Khrameeva E."/>
            <person name="Chekanov N."/>
            <person name="Fan G."/>
            <person name="Xiao A."/>
            <person name="Zhang H."/>
            <person name="Xu X."/>
            <person name="Yang H."/>
            <person name="Solovyev V."/>
            <person name="Lee S.M."/>
            <person name="Liu X."/>
            <person name="Afonnikov D.A."/>
            <person name="Skryabin K.G."/>
        </authorList>
    </citation>
    <scope>NUCLEOTIDE SEQUENCE [LARGE SCALE GENOMIC DNA]</scope>
    <source>
        <strain evidence="4">AK-0245</strain>
        <tissue evidence="4">Whole organism</tissue>
    </source>
</reference>
<feature type="region of interest" description="Disordered" evidence="2">
    <location>
        <begin position="145"/>
        <end position="173"/>
    </location>
</feature>